<gene>
    <name evidence="3" type="ORF">PT974_05950</name>
</gene>
<protein>
    <recommendedName>
        <fullName evidence="5">Anaphase-promoting complex, subunit CDC26</fullName>
    </recommendedName>
</protein>
<name>A0ABR0SKG1_9HYPO</name>
<evidence type="ECO:0000313" key="3">
    <source>
        <dbReference type="EMBL" id="KAK5992539.1"/>
    </source>
</evidence>
<keyword evidence="1" id="KW-0833">Ubl conjugation pathway</keyword>
<evidence type="ECO:0000313" key="4">
    <source>
        <dbReference type="Proteomes" id="UP001338125"/>
    </source>
</evidence>
<keyword evidence="4" id="KW-1185">Reference proteome</keyword>
<dbReference type="Pfam" id="PF10471">
    <property type="entry name" value="ANAPC_CDC26"/>
    <property type="match status" value="1"/>
</dbReference>
<evidence type="ECO:0008006" key="5">
    <source>
        <dbReference type="Google" id="ProtNLM"/>
    </source>
</evidence>
<proteinExistence type="predicted"/>
<comment type="caution">
    <text evidence="3">The sequence shown here is derived from an EMBL/GenBank/DDBJ whole genome shotgun (WGS) entry which is preliminary data.</text>
</comment>
<sequence length="88" mass="9146">MLRRPPTTLQITPEDVAAYEDRRAGEALLAAQQARAAEAAARNAAGGGGGAGVGAHAQAMEGVQASPDVEVRARKVRDDRIGVTRRGR</sequence>
<accession>A0ABR0SKG1</accession>
<organism evidence="3 4">
    <name type="scientific">Cladobotryum mycophilum</name>
    <dbReference type="NCBI Taxonomy" id="491253"/>
    <lineage>
        <taxon>Eukaryota</taxon>
        <taxon>Fungi</taxon>
        <taxon>Dikarya</taxon>
        <taxon>Ascomycota</taxon>
        <taxon>Pezizomycotina</taxon>
        <taxon>Sordariomycetes</taxon>
        <taxon>Hypocreomycetidae</taxon>
        <taxon>Hypocreales</taxon>
        <taxon>Hypocreaceae</taxon>
        <taxon>Cladobotryum</taxon>
    </lineage>
</organism>
<feature type="region of interest" description="Disordered" evidence="2">
    <location>
        <begin position="38"/>
        <end position="69"/>
    </location>
</feature>
<evidence type="ECO:0000256" key="1">
    <source>
        <dbReference type="ARBA" id="ARBA00022786"/>
    </source>
</evidence>
<evidence type="ECO:0000256" key="2">
    <source>
        <dbReference type="SAM" id="MobiDB-lite"/>
    </source>
</evidence>
<dbReference type="Proteomes" id="UP001338125">
    <property type="component" value="Unassembled WGS sequence"/>
</dbReference>
<reference evidence="3 4" key="1">
    <citation type="submission" date="2024-01" db="EMBL/GenBank/DDBJ databases">
        <title>Complete genome of Cladobotryum mycophilum ATHUM6906.</title>
        <authorList>
            <person name="Christinaki A.C."/>
            <person name="Myridakis A.I."/>
            <person name="Kouvelis V.N."/>
        </authorList>
    </citation>
    <scope>NUCLEOTIDE SEQUENCE [LARGE SCALE GENOMIC DNA]</scope>
    <source>
        <strain evidence="3 4">ATHUM6906</strain>
    </source>
</reference>
<dbReference type="InterPro" id="IPR018860">
    <property type="entry name" value="APC_suCDC26"/>
</dbReference>
<dbReference type="EMBL" id="JAVFKD010000012">
    <property type="protein sequence ID" value="KAK5992539.1"/>
    <property type="molecule type" value="Genomic_DNA"/>
</dbReference>